<feature type="transmembrane region" description="Helical" evidence="6">
    <location>
        <begin position="325"/>
        <end position="348"/>
    </location>
</feature>
<dbReference type="STRING" id="863239.GCA_000213935_01252"/>
<keyword evidence="5" id="KW-0170">Cobalt</keyword>
<evidence type="ECO:0000256" key="6">
    <source>
        <dbReference type="SAM" id="Phobius"/>
    </source>
</evidence>
<evidence type="ECO:0000313" key="9">
    <source>
        <dbReference type="Proteomes" id="UP000261739"/>
    </source>
</evidence>
<protein>
    <recommendedName>
        <fullName evidence="7">B12-binding domain-containing protein</fullName>
    </recommendedName>
</protein>
<evidence type="ECO:0000256" key="1">
    <source>
        <dbReference type="ARBA" id="ARBA00001922"/>
    </source>
</evidence>
<name>A0A3D4SZE9_9CORY</name>
<dbReference type="PANTHER" id="PTHR48101:SF4">
    <property type="entry name" value="METHYLMALONYL-COA MUTASE, MITOCHONDRIAL"/>
    <property type="match status" value="1"/>
</dbReference>
<dbReference type="Gene3D" id="3.40.50.280">
    <property type="entry name" value="Cobalamin-binding domain"/>
    <property type="match status" value="1"/>
</dbReference>
<evidence type="ECO:0000256" key="2">
    <source>
        <dbReference type="ARBA" id="ARBA00022628"/>
    </source>
</evidence>
<dbReference type="Proteomes" id="UP000261739">
    <property type="component" value="Unassembled WGS sequence"/>
</dbReference>
<accession>A0A3D4SZE9</accession>
<dbReference type="AlphaFoldDB" id="A0A3D4SZE9"/>
<evidence type="ECO:0000259" key="7">
    <source>
        <dbReference type="PROSITE" id="PS51332"/>
    </source>
</evidence>
<dbReference type="Pfam" id="PF02310">
    <property type="entry name" value="B12-binding"/>
    <property type="match status" value="1"/>
</dbReference>
<dbReference type="GO" id="GO:0031419">
    <property type="term" value="F:cobalamin binding"/>
    <property type="evidence" value="ECO:0007669"/>
    <property type="project" value="UniProtKB-KW"/>
</dbReference>
<comment type="cofactor">
    <cofactor evidence="1">
        <name>adenosylcob(III)alamin</name>
        <dbReference type="ChEBI" id="CHEBI:18408"/>
    </cofactor>
</comment>
<feature type="domain" description="B12-binding" evidence="7">
    <location>
        <begin position="1"/>
        <end position="125"/>
    </location>
</feature>
<proteinExistence type="predicted"/>
<dbReference type="InterPro" id="IPR036724">
    <property type="entry name" value="Cobalamin-bd_sf"/>
</dbReference>
<dbReference type="SUPFAM" id="SSF52242">
    <property type="entry name" value="Cobalamin (vitamin B12)-binding domain"/>
    <property type="match status" value="1"/>
</dbReference>
<keyword evidence="3" id="KW-0479">Metal-binding</keyword>
<gene>
    <name evidence="8" type="ORF">DIW82_06240</name>
</gene>
<keyword evidence="6" id="KW-0812">Transmembrane</keyword>
<dbReference type="NCBIfam" id="TIGR00640">
    <property type="entry name" value="acid_CoA_mut_C"/>
    <property type="match status" value="1"/>
</dbReference>
<dbReference type="InterPro" id="IPR006158">
    <property type="entry name" value="Cobalamin-bd"/>
</dbReference>
<dbReference type="PROSITE" id="PS51332">
    <property type="entry name" value="B12_BINDING"/>
    <property type="match status" value="1"/>
</dbReference>
<evidence type="ECO:0000256" key="3">
    <source>
        <dbReference type="ARBA" id="ARBA00022723"/>
    </source>
</evidence>
<dbReference type="EMBL" id="DQID01000164">
    <property type="protein sequence ID" value="HCT14387.1"/>
    <property type="molecule type" value="Genomic_DNA"/>
</dbReference>
<keyword evidence="6" id="KW-1133">Transmembrane helix</keyword>
<feature type="transmembrane region" description="Helical" evidence="6">
    <location>
        <begin position="273"/>
        <end position="293"/>
    </location>
</feature>
<keyword evidence="4" id="KW-0413">Isomerase</keyword>
<comment type="caution">
    <text evidence="8">The sequence shown here is derived from an EMBL/GenBank/DDBJ whole genome shotgun (WGS) entry which is preliminary data.</text>
</comment>
<reference evidence="8 9" key="1">
    <citation type="journal article" date="2018" name="Nat. Biotechnol.">
        <title>A standardized bacterial taxonomy based on genome phylogeny substantially revises the tree of life.</title>
        <authorList>
            <person name="Parks D.H."/>
            <person name="Chuvochina M."/>
            <person name="Waite D.W."/>
            <person name="Rinke C."/>
            <person name="Skarshewski A."/>
            <person name="Chaumeil P.A."/>
            <person name="Hugenholtz P."/>
        </authorList>
    </citation>
    <scope>NUCLEOTIDE SEQUENCE [LARGE SCALE GENOMIC DNA]</scope>
    <source>
        <strain evidence="8">UBA11247</strain>
    </source>
</reference>
<dbReference type="GO" id="GO:0004494">
    <property type="term" value="F:methylmalonyl-CoA mutase activity"/>
    <property type="evidence" value="ECO:0007669"/>
    <property type="project" value="UniProtKB-EC"/>
</dbReference>
<evidence type="ECO:0000256" key="4">
    <source>
        <dbReference type="ARBA" id="ARBA00023235"/>
    </source>
</evidence>
<dbReference type="InterPro" id="IPR006159">
    <property type="entry name" value="Acid_CoA_mut_C"/>
</dbReference>
<dbReference type="GO" id="GO:0046872">
    <property type="term" value="F:metal ion binding"/>
    <property type="evidence" value="ECO:0007669"/>
    <property type="project" value="UniProtKB-KW"/>
</dbReference>
<dbReference type="PANTHER" id="PTHR48101">
    <property type="entry name" value="METHYLMALONYL-COA MUTASE, MITOCHONDRIAL-RELATED"/>
    <property type="match status" value="1"/>
</dbReference>
<evidence type="ECO:0000256" key="5">
    <source>
        <dbReference type="ARBA" id="ARBA00023285"/>
    </source>
</evidence>
<keyword evidence="6" id="KW-0472">Membrane</keyword>
<dbReference type="GO" id="GO:0005737">
    <property type="term" value="C:cytoplasm"/>
    <property type="evidence" value="ECO:0007669"/>
    <property type="project" value="TreeGrafter"/>
</dbReference>
<organism evidence="8 9">
    <name type="scientific">Corynebacterium nuruki</name>
    <dbReference type="NCBI Taxonomy" id="1032851"/>
    <lineage>
        <taxon>Bacteria</taxon>
        <taxon>Bacillati</taxon>
        <taxon>Actinomycetota</taxon>
        <taxon>Actinomycetes</taxon>
        <taxon>Mycobacteriales</taxon>
        <taxon>Corynebacteriaceae</taxon>
        <taxon>Corynebacterium</taxon>
    </lineage>
</organism>
<dbReference type="GO" id="GO:0019678">
    <property type="term" value="P:propionate metabolic process, methylmalonyl pathway"/>
    <property type="evidence" value="ECO:0007669"/>
    <property type="project" value="TreeGrafter"/>
</dbReference>
<keyword evidence="2" id="KW-0846">Cobalamin</keyword>
<sequence length="428" mass="46890">MIAKLGQDGHDRGQKVIATAFADLGFDVDVGPLFQTPEEAAAQANEADVHVVGVSSLEAGHLALVPALRKELAKLGREDLMIVVGGVIPAQDFDELRASGHPRVQVRTSTLPMRLDGSVRLSDSAPGILTAQGWDRMIYVTDLPLTTRRPVISQTVHHGTVTMLCLPAFGVLRAEEGLRQEISRLLRGKPAGAGVRESVHAGADIEGGDADADVTRVIDGRGRGLRLLLGMISGNRPEQLYRVLTGCLAIAVATGAYGIFYGSMWQMSHTISVLRMAGISVFAVGALSFWLIYHNGLWNRWPDRDNDSVAQWRARMDNRATLGTVLIAAVMIYTTVFVALLVVSVVIVDTNFFRQQVGDEAFPWGYGKLAWLTASLGTLAGAIGSSFDRDDAIREATYNRREHQRRQITGLYEDKPPSRFRRQRRRPR</sequence>
<evidence type="ECO:0000313" key="8">
    <source>
        <dbReference type="EMBL" id="HCT14387.1"/>
    </source>
</evidence>
<feature type="transmembrane region" description="Helical" evidence="6">
    <location>
        <begin position="240"/>
        <end position="261"/>
    </location>
</feature>